<feature type="compositionally biased region" description="Basic residues" evidence="2">
    <location>
        <begin position="118"/>
        <end position="134"/>
    </location>
</feature>
<dbReference type="PROSITE" id="PS50013">
    <property type="entry name" value="CHROMO_2"/>
    <property type="match status" value="2"/>
</dbReference>
<dbReference type="InterPro" id="IPR000953">
    <property type="entry name" value="Chromo/chromo_shadow_dom"/>
</dbReference>
<name>A0AAE0D7H3_COLKA</name>
<organism evidence="4 5">
    <name type="scientific">Colletotrichum kahawae</name>
    <name type="common">Coffee berry disease fungus</name>
    <dbReference type="NCBI Taxonomy" id="34407"/>
    <lineage>
        <taxon>Eukaryota</taxon>
        <taxon>Fungi</taxon>
        <taxon>Dikarya</taxon>
        <taxon>Ascomycota</taxon>
        <taxon>Pezizomycotina</taxon>
        <taxon>Sordariomycetes</taxon>
        <taxon>Hypocreomycetidae</taxon>
        <taxon>Glomerellales</taxon>
        <taxon>Glomerellaceae</taxon>
        <taxon>Colletotrichum</taxon>
        <taxon>Colletotrichum gloeosporioides species complex</taxon>
    </lineage>
</organism>
<accession>A0AAE0D7H3</accession>
<feature type="domain" description="Chromo" evidence="3">
    <location>
        <begin position="27"/>
        <end position="79"/>
    </location>
</feature>
<protein>
    <submittedName>
        <fullName evidence="4">DUF3435 domain protein</fullName>
    </submittedName>
</protein>
<comment type="caution">
    <text evidence="4">The sequence shown here is derived from an EMBL/GenBank/DDBJ whole genome shotgun (WGS) entry which is preliminary data.</text>
</comment>
<dbReference type="Gene3D" id="2.40.50.40">
    <property type="match status" value="2"/>
</dbReference>
<evidence type="ECO:0000256" key="1">
    <source>
        <dbReference type="ARBA" id="ARBA00011353"/>
    </source>
</evidence>
<dbReference type="EMBL" id="VYYT01000134">
    <property type="protein sequence ID" value="KAK2764804.1"/>
    <property type="molecule type" value="Genomic_DNA"/>
</dbReference>
<evidence type="ECO:0000313" key="5">
    <source>
        <dbReference type="Proteomes" id="UP001281614"/>
    </source>
</evidence>
<comment type="subunit">
    <text evidence="1">Component of the NuA4 histone acetyltransferase complex.</text>
</comment>
<dbReference type="InterPro" id="IPR023780">
    <property type="entry name" value="Chromo_domain"/>
</dbReference>
<dbReference type="AlphaFoldDB" id="A0AAE0D7H3"/>
<dbReference type="CDD" id="cd00024">
    <property type="entry name" value="CD_CSD"/>
    <property type="match status" value="1"/>
</dbReference>
<feature type="compositionally biased region" description="Polar residues" evidence="2">
    <location>
        <begin position="7"/>
        <end position="19"/>
    </location>
</feature>
<gene>
    <name evidence="4" type="ORF">CKAH01_15743</name>
</gene>
<dbReference type="SUPFAM" id="SSF54160">
    <property type="entry name" value="Chromo domain-like"/>
    <property type="match status" value="2"/>
</dbReference>
<dbReference type="Pfam" id="PF00385">
    <property type="entry name" value="Chromo"/>
    <property type="match status" value="1"/>
</dbReference>
<feature type="region of interest" description="Disordered" evidence="2">
    <location>
        <begin position="111"/>
        <end position="134"/>
    </location>
</feature>
<proteinExistence type="predicted"/>
<dbReference type="InterPro" id="IPR016197">
    <property type="entry name" value="Chromo-like_dom_sf"/>
</dbReference>
<dbReference type="SMART" id="SM00298">
    <property type="entry name" value="CHROMO"/>
    <property type="match status" value="2"/>
</dbReference>
<sequence length="134" mass="15953">MPRSDSPLPQSTIQRQPATKNDVDETFTVDRILGRWGRNLFFLRWFDGTYSWEPRENLLDDDLVETFEKEYEGFENGVQVVKTRVRKGKTEYKIRWDGRPHEEDTWVAEKDMSPNLVCRHKPPPKSQKSKRKRA</sequence>
<evidence type="ECO:0000256" key="2">
    <source>
        <dbReference type="SAM" id="MobiDB-lite"/>
    </source>
</evidence>
<evidence type="ECO:0000259" key="3">
    <source>
        <dbReference type="PROSITE" id="PS50013"/>
    </source>
</evidence>
<dbReference type="GO" id="GO:0006338">
    <property type="term" value="P:chromatin remodeling"/>
    <property type="evidence" value="ECO:0007669"/>
    <property type="project" value="UniProtKB-ARBA"/>
</dbReference>
<reference evidence="4" key="1">
    <citation type="submission" date="2023-02" db="EMBL/GenBank/DDBJ databases">
        <title>Colletotrichum kahawae CIFC_Que2 genome sequencing and assembly.</title>
        <authorList>
            <person name="Baroncelli R."/>
        </authorList>
    </citation>
    <scope>NUCLEOTIDE SEQUENCE</scope>
    <source>
        <strain evidence="4">CIFC_Que2</strain>
    </source>
</reference>
<feature type="domain" description="Chromo" evidence="3">
    <location>
        <begin position="79"/>
        <end position="118"/>
    </location>
</feature>
<keyword evidence="5" id="KW-1185">Reference proteome</keyword>
<feature type="region of interest" description="Disordered" evidence="2">
    <location>
        <begin position="1"/>
        <end position="21"/>
    </location>
</feature>
<evidence type="ECO:0000313" key="4">
    <source>
        <dbReference type="EMBL" id="KAK2764804.1"/>
    </source>
</evidence>
<dbReference type="Proteomes" id="UP001281614">
    <property type="component" value="Unassembled WGS sequence"/>
</dbReference>